<name>A0A2P2N9A2_RHIMU</name>
<dbReference type="EMBL" id="GGEC01058564">
    <property type="protein sequence ID" value="MBX39048.1"/>
    <property type="molecule type" value="Transcribed_RNA"/>
</dbReference>
<sequence length="12" mass="1445">MYNSRGSNHLYC</sequence>
<reference evidence="1" key="1">
    <citation type="submission" date="2018-02" db="EMBL/GenBank/DDBJ databases">
        <title>Rhizophora mucronata_Transcriptome.</title>
        <authorList>
            <person name="Meera S.P."/>
            <person name="Sreeshan A."/>
            <person name="Augustine A."/>
        </authorList>
    </citation>
    <scope>NUCLEOTIDE SEQUENCE</scope>
    <source>
        <tissue evidence="1">Leaf</tissue>
    </source>
</reference>
<protein>
    <submittedName>
        <fullName evidence="1">Uncharacterized protein</fullName>
    </submittedName>
</protein>
<evidence type="ECO:0000313" key="1">
    <source>
        <dbReference type="EMBL" id="MBX39048.1"/>
    </source>
</evidence>
<organism evidence="1">
    <name type="scientific">Rhizophora mucronata</name>
    <name type="common">Asiatic mangrove</name>
    <dbReference type="NCBI Taxonomy" id="61149"/>
    <lineage>
        <taxon>Eukaryota</taxon>
        <taxon>Viridiplantae</taxon>
        <taxon>Streptophyta</taxon>
        <taxon>Embryophyta</taxon>
        <taxon>Tracheophyta</taxon>
        <taxon>Spermatophyta</taxon>
        <taxon>Magnoliopsida</taxon>
        <taxon>eudicotyledons</taxon>
        <taxon>Gunneridae</taxon>
        <taxon>Pentapetalae</taxon>
        <taxon>rosids</taxon>
        <taxon>fabids</taxon>
        <taxon>Malpighiales</taxon>
        <taxon>Rhizophoraceae</taxon>
        <taxon>Rhizophora</taxon>
    </lineage>
</organism>
<accession>A0A2P2N9A2</accession>
<proteinExistence type="predicted"/>